<dbReference type="EMBL" id="CP064654">
    <property type="protein sequence ID" value="QPD00322.1"/>
    <property type="molecule type" value="Genomic_DNA"/>
</dbReference>
<evidence type="ECO:0000256" key="1">
    <source>
        <dbReference type="SAM" id="MobiDB-lite"/>
    </source>
</evidence>
<dbReference type="AlphaFoldDB" id="A0A7S8IWR5"/>
<keyword evidence="3" id="KW-1185">Reference proteome</keyword>
<reference evidence="2 3" key="1">
    <citation type="submission" date="2020-11" db="EMBL/GenBank/DDBJ databases">
        <title>The genome sequence of Erythrobacter sp. 6D36.</title>
        <authorList>
            <person name="Liu Y."/>
        </authorList>
    </citation>
    <scope>NUCLEOTIDE SEQUENCE [LARGE SCALE GENOMIC DNA]</scope>
    <source>
        <strain evidence="2 3">6D36</strain>
    </source>
</reference>
<feature type="region of interest" description="Disordered" evidence="1">
    <location>
        <begin position="1"/>
        <end position="64"/>
    </location>
</feature>
<accession>A0A7S8IWR5</accession>
<feature type="compositionally biased region" description="Polar residues" evidence="1">
    <location>
        <begin position="8"/>
        <end position="22"/>
    </location>
</feature>
<name>A0A7S8IWR5_9SPHN</name>
<dbReference type="KEGG" id="qso:IRL76_00565"/>
<organism evidence="2 3">
    <name type="scientific">Qipengyuania soli</name>
    <dbReference type="NCBI Taxonomy" id="2782568"/>
    <lineage>
        <taxon>Bacteria</taxon>
        <taxon>Pseudomonadati</taxon>
        <taxon>Pseudomonadota</taxon>
        <taxon>Alphaproteobacteria</taxon>
        <taxon>Sphingomonadales</taxon>
        <taxon>Erythrobacteraceae</taxon>
        <taxon>Qipengyuania</taxon>
    </lineage>
</organism>
<proteinExistence type="predicted"/>
<dbReference type="Proteomes" id="UP000594459">
    <property type="component" value="Chromosome"/>
</dbReference>
<sequence>MALFAVTACSQPTEDSAPTQTVDLPGNADDGLPPPPPPVGGPPPMEGDATNDGYPDLTPAALTPEAERTVKGARNVLLSWARAIELREFDQAWGLMSDTDHAKWSKPAWARLFADLDKITVAVPDGTMEGAAGSSYYTSQASITGTDKDGRAVRYEGPVVLRRVNDVPGASAEQLRWHIDSVTLDWVH</sequence>
<protein>
    <submittedName>
        <fullName evidence="2">Uncharacterized protein</fullName>
    </submittedName>
</protein>
<evidence type="ECO:0000313" key="3">
    <source>
        <dbReference type="Proteomes" id="UP000594459"/>
    </source>
</evidence>
<feature type="compositionally biased region" description="Pro residues" evidence="1">
    <location>
        <begin position="32"/>
        <end position="45"/>
    </location>
</feature>
<gene>
    <name evidence="2" type="ORF">IRL76_00565</name>
</gene>
<evidence type="ECO:0000313" key="2">
    <source>
        <dbReference type="EMBL" id="QPD00322.1"/>
    </source>
</evidence>